<comment type="caution">
    <text evidence="1">The sequence shown here is derived from an EMBL/GenBank/DDBJ whole genome shotgun (WGS) entry which is preliminary data.</text>
</comment>
<feature type="non-terminal residue" evidence="1">
    <location>
        <position position="1"/>
    </location>
</feature>
<gene>
    <name evidence="1" type="ORF">HPB47_013214</name>
</gene>
<sequence>RRLSKFDEKKDGLNAYVMRFERLASGQMWPREHCATALSVFLAGEALGVFFRLTPTEPVECDNLKKALLQRFRLTADGFRDKLRGAKAEKGETCTQYAARFSSLFGPLDLYLEAQEQEPARREEAATVVAPKGSRPTSN</sequence>
<name>A0AC60QZ75_IXOPE</name>
<feature type="non-terminal residue" evidence="1">
    <location>
        <position position="139"/>
    </location>
</feature>
<organism evidence="1 2">
    <name type="scientific">Ixodes persulcatus</name>
    <name type="common">Taiga tick</name>
    <dbReference type="NCBI Taxonomy" id="34615"/>
    <lineage>
        <taxon>Eukaryota</taxon>
        <taxon>Metazoa</taxon>
        <taxon>Ecdysozoa</taxon>
        <taxon>Arthropoda</taxon>
        <taxon>Chelicerata</taxon>
        <taxon>Arachnida</taxon>
        <taxon>Acari</taxon>
        <taxon>Parasitiformes</taxon>
        <taxon>Ixodida</taxon>
        <taxon>Ixodoidea</taxon>
        <taxon>Ixodidae</taxon>
        <taxon>Ixodinae</taxon>
        <taxon>Ixodes</taxon>
    </lineage>
</organism>
<accession>A0AC60QZ75</accession>
<protein>
    <submittedName>
        <fullName evidence="1">Uncharacterized protein</fullName>
    </submittedName>
</protein>
<dbReference type="EMBL" id="JABSTQ010001203">
    <property type="protein sequence ID" value="KAG0444929.1"/>
    <property type="molecule type" value="Genomic_DNA"/>
</dbReference>
<keyword evidence="2" id="KW-1185">Reference proteome</keyword>
<proteinExistence type="predicted"/>
<evidence type="ECO:0000313" key="1">
    <source>
        <dbReference type="EMBL" id="KAG0444929.1"/>
    </source>
</evidence>
<evidence type="ECO:0000313" key="2">
    <source>
        <dbReference type="Proteomes" id="UP000805193"/>
    </source>
</evidence>
<dbReference type="Proteomes" id="UP000805193">
    <property type="component" value="Unassembled WGS sequence"/>
</dbReference>
<reference evidence="1 2" key="1">
    <citation type="journal article" date="2020" name="Cell">
        <title>Large-Scale Comparative Analyses of Tick Genomes Elucidate Their Genetic Diversity and Vector Capacities.</title>
        <authorList>
            <consortium name="Tick Genome and Microbiome Consortium (TIGMIC)"/>
            <person name="Jia N."/>
            <person name="Wang J."/>
            <person name="Shi W."/>
            <person name="Du L."/>
            <person name="Sun Y."/>
            <person name="Zhan W."/>
            <person name="Jiang J.F."/>
            <person name="Wang Q."/>
            <person name="Zhang B."/>
            <person name="Ji P."/>
            <person name="Bell-Sakyi L."/>
            <person name="Cui X.M."/>
            <person name="Yuan T.T."/>
            <person name="Jiang B.G."/>
            <person name="Yang W.F."/>
            <person name="Lam T.T."/>
            <person name="Chang Q.C."/>
            <person name="Ding S.J."/>
            <person name="Wang X.J."/>
            <person name="Zhu J.G."/>
            <person name="Ruan X.D."/>
            <person name="Zhao L."/>
            <person name="Wei J.T."/>
            <person name="Ye R.Z."/>
            <person name="Que T.C."/>
            <person name="Du C.H."/>
            <person name="Zhou Y.H."/>
            <person name="Cheng J.X."/>
            <person name="Dai P.F."/>
            <person name="Guo W.B."/>
            <person name="Han X.H."/>
            <person name="Huang E.J."/>
            <person name="Li L.F."/>
            <person name="Wei W."/>
            <person name="Gao Y.C."/>
            <person name="Liu J.Z."/>
            <person name="Shao H.Z."/>
            <person name="Wang X."/>
            <person name="Wang C.C."/>
            <person name="Yang T.C."/>
            <person name="Huo Q.B."/>
            <person name="Li W."/>
            <person name="Chen H.Y."/>
            <person name="Chen S.E."/>
            <person name="Zhou L.G."/>
            <person name="Ni X.B."/>
            <person name="Tian J.H."/>
            <person name="Sheng Y."/>
            <person name="Liu T."/>
            <person name="Pan Y.S."/>
            <person name="Xia L.Y."/>
            <person name="Li J."/>
            <person name="Zhao F."/>
            <person name="Cao W.C."/>
        </authorList>
    </citation>
    <scope>NUCLEOTIDE SEQUENCE [LARGE SCALE GENOMIC DNA]</scope>
    <source>
        <strain evidence="1">Iper-2018</strain>
    </source>
</reference>